<dbReference type="InterPro" id="IPR036390">
    <property type="entry name" value="WH_DNA-bd_sf"/>
</dbReference>
<dbReference type="Proteomes" id="UP001172728">
    <property type="component" value="Unassembled WGS sequence"/>
</dbReference>
<dbReference type="Pfam" id="PF12840">
    <property type="entry name" value="HTH_20"/>
    <property type="match status" value="1"/>
</dbReference>
<dbReference type="PANTHER" id="PTHR38600:SF2">
    <property type="entry name" value="SLL0088 PROTEIN"/>
    <property type="match status" value="1"/>
</dbReference>
<dbReference type="RefSeq" id="WP_301131656.1">
    <property type="nucleotide sequence ID" value="NZ_JAUHPW010000003.1"/>
</dbReference>
<dbReference type="InterPro" id="IPR036388">
    <property type="entry name" value="WH-like_DNA-bd_sf"/>
</dbReference>
<evidence type="ECO:0000313" key="2">
    <source>
        <dbReference type="EMBL" id="MDN4475206.1"/>
    </source>
</evidence>
<feature type="domain" description="HTH arsR-type" evidence="1">
    <location>
        <begin position="5"/>
        <end position="98"/>
    </location>
</feature>
<accession>A0ABT8G7V2</accession>
<name>A0ABT8G7V2_9MICO</name>
<dbReference type="PROSITE" id="PS50987">
    <property type="entry name" value="HTH_ARSR_2"/>
    <property type="match status" value="1"/>
</dbReference>
<dbReference type="CDD" id="cd00090">
    <property type="entry name" value="HTH_ARSR"/>
    <property type="match status" value="1"/>
</dbReference>
<sequence length="122" mass="13815">MVVEIDLSDAEVDRIFRALADATRRDIVERVLTGEQSVSALADRYDMSFAAVQKHVAVLERAGLVSKQNRGRERLVRGNPDAIRRVQALLDRYEQLWRARIDRLDALLAQPEPPSPPAPEQE</sequence>
<comment type="caution">
    <text evidence="2">The sequence shown here is derived from an EMBL/GenBank/DDBJ whole genome shotgun (WGS) entry which is preliminary data.</text>
</comment>
<dbReference type="EMBL" id="JAUHPW010000003">
    <property type="protein sequence ID" value="MDN4475206.1"/>
    <property type="molecule type" value="Genomic_DNA"/>
</dbReference>
<organism evidence="2 3">
    <name type="scientific">Demequina litoralis</name>
    <dbReference type="NCBI Taxonomy" id="3051660"/>
    <lineage>
        <taxon>Bacteria</taxon>
        <taxon>Bacillati</taxon>
        <taxon>Actinomycetota</taxon>
        <taxon>Actinomycetes</taxon>
        <taxon>Micrococcales</taxon>
        <taxon>Demequinaceae</taxon>
        <taxon>Demequina</taxon>
    </lineage>
</organism>
<dbReference type="InterPro" id="IPR011991">
    <property type="entry name" value="ArsR-like_HTH"/>
</dbReference>
<keyword evidence="3" id="KW-1185">Reference proteome</keyword>
<evidence type="ECO:0000259" key="1">
    <source>
        <dbReference type="PROSITE" id="PS50987"/>
    </source>
</evidence>
<protein>
    <submittedName>
        <fullName evidence="2">Metalloregulator ArsR/SmtB family transcription factor</fullName>
    </submittedName>
</protein>
<dbReference type="InterPro" id="IPR001845">
    <property type="entry name" value="HTH_ArsR_DNA-bd_dom"/>
</dbReference>
<dbReference type="NCBIfam" id="NF033788">
    <property type="entry name" value="HTH_metalloreg"/>
    <property type="match status" value="1"/>
</dbReference>
<dbReference type="SUPFAM" id="SSF46785">
    <property type="entry name" value="Winged helix' DNA-binding domain"/>
    <property type="match status" value="1"/>
</dbReference>
<dbReference type="SMART" id="SM00418">
    <property type="entry name" value="HTH_ARSR"/>
    <property type="match status" value="1"/>
</dbReference>
<proteinExistence type="predicted"/>
<dbReference type="Gene3D" id="1.10.10.10">
    <property type="entry name" value="Winged helix-like DNA-binding domain superfamily/Winged helix DNA-binding domain"/>
    <property type="match status" value="1"/>
</dbReference>
<evidence type="ECO:0000313" key="3">
    <source>
        <dbReference type="Proteomes" id="UP001172728"/>
    </source>
</evidence>
<gene>
    <name evidence="2" type="ORF">QQX09_04950</name>
</gene>
<reference evidence="2" key="1">
    <citation type="submission" date="2023-06" db="EMBL/GenBank/DDBJ databases">
        <title>Sysu t00192.</title>
        <authorList>
            <person name="Gao L."/>
            <person name="Fang B.-Z."/>
            <person name="Li W.-J."/>
        </authorList>
    </citation>
    <scope>NUCLEOTIDE SEQUENCE</scope>
    <source>
        <strain evidence="2">SYSU T00192</strain>
    </source>
</reference>
<dbReference type="PANTHER" id="PTHR38600">
    <property type="entry name" value="TRANSCRIPTIONAL REGULATORY PROTEIN"/>
    <property type="match status" value="1"/>
</dbReference>